<proteinExistence type="predicted"/>
<keyword evidence="2" id="KW-1185">Reference proteome</keyword>
<gene>
    <name evidence="1" type="ORF">DKK70_01015</name>
</gene>
<dbReference type="AlphaFoldDB" id="A0A2V4EBV8"/>
<evidence type="ECO:0000313" key="2">
    <source>
        <dbReference type="Proteomes" id="UP000247932"/>
    </source>
</evidence>
<name>A0A2V4EBV8_9GAMM</name>
<evidence type="ECO:0000313" key="1">
    <source>
        <dbReference type="EMBL" id="PXZ08376.1"/>
    </source>
</evidence>
<protein>
    <submittedName>
        <fullName evidence="1">Uncharacterized protein</fullName>
    </submittedName>
</protein>
<sequence length="71" mass="8238">MVSIEENLTYGKVRGVEQHNIEKYKTRTGKIGEAVSSINQGNKYNFFDHNRIDSKAAVFKDNYNNRIKRDS</sequence>
<accession>A0A2V4EBV8</accession>
<dbReference type="RefSeq" id="WP_110432370.1">
    <property type="nucleotide sequence ID" value="NZ_QGLR01000004.1"/>
</dbReference>
<dbReference type="EMBL" id="QGLR01000004">
    <property type="protein sequence ID" value="PXZ08376.1"/>
    <property type="molecule type" value="Genomic_DNA"/>
</dbReference>
<reference evidence="1 2" key="1">
    <citation type="submission" date="2018-05" db="EMBL/GenBank/DDBJ databases">
        <title>Reference genomes for bee gut microbiota database.</title>
        <authorList>
            <person name="Ellegaard K.M."/>
        </authorList>
    </citation>
    <scope>NUCLEOTIDE SEQUENCE [LARGE SCALE GENOMIC DNA]</scope>
    <source>
        <strain evidence="1 2">ESL0182</strain>
    </source>
</reference>
<comment type="caution">
    <text evidence="1">The sequence shown here is derived from an EMBL/GenBank/DDBJ whole genome shotgun (WGS) entry which is preliminary data.</text>
</comment>
<dbReference type="OrthoDB" id="6043530at2"/>
<organism evidence="1 2">
    <name type="scientific">Gilliamella apicola</name>
    <dbReference type="NCBI Taxonomy" id="1196095"/>
    <lineage>
        <taxon>Bacteria</taxon>
        <taxon>Pseudomonadati</taxon>
        <taxon>Pseudomonadota</taxon>
        <taxon>Gammaproteobacteria</taxon>
        <taxon>Orbales</taxon>
        <taxon>Orbaceae</taxon>
        <taxon>Gilliamella</taxon>
    </lineage>
</organism>
<dbReference type="Proteomes" id="UP000247932">
    <property type="component" value="Unassembled WGS sequence"/>
</dbReference>